<protein>
    <recommendedName>
        <fullName evidence="1">Outer membrane protein beta-barrel domain-containing protein</fullName>
    </recommendedName>
</protein>
<dbReference type="Proteomes" id="UP000297149">
    <property type="component" value="Chromosome"/>
</dbReference>
<dbReference type="Pfam" id="PF14905">
    <property type="entry name" value="OMP_b-brl_3"/>
    <property type="match status" value="1"/>
</dbReference>
<feature type="domain" description="Outer membrane protein beta-barrel" evidence="1">
    <location>
        <begin position="287"/>
        <end position="657"/>
    </location>
</feature>
<dbReference type="EMBL" id="CP039396">
    <property type="protein sequence ID" value="QCD41491.1"/>
    <property type="molecule type" value="Genomic_DNA"/>
</dbReference>
<dbReference type="AlphaFoldDB" id="A0A4P7W0V3"/>
<dbReference type="KEGG" id="ddb:E7747_03745"/>
<dbReference type="RefSeq" id="WP_136414191.1">
    <property type="nucleotide sequence ID" value="NZ_CP039396.1"/>
</dbReference>
<gene>
    <name evidence="2" type="ORF">E7747_03745</name>
</gene>
<reference evidence="3" key="1">
    <citation type="submission" date="2019-02" db="EMBL/GenBank/DDBJ databases">
        <title>Isolation and identification of novel species under the genus Muribaculum.</title>
        <authorList>
            <person name="Miyake S."/>
            <person name="Ding Y."/>
            <person name="Low A."/>
            <person name="Soh M."/>
            <person name="Seedorf H."/>
        </authorList>
    </citation>
    <scope>NUCLEOTIDE SEQUENCE [LARGE SCALE GENOMIC DNA]</scope>
    <source>
        <strain evidence="3">H5</strain>
    </source>
</reference>
<sequence>MKKITLFLTLISSLHAAGQSGIQDSIPAQELNEVIVRGERPQIKGHDGVLTVDLPAIVREKPVTNVLEALSYLPGVVDNNGSIGLSGATSVTIILNGELTNMPVQNLYQLLYSTPVDRLKNVEIMYAAPAKYHVSGAVINIVLKTPRPLDGLTGQLQAGYTQTRYPSYNTGAATTYALKDWTFDVNWTLSRNKTYSRQETYSNHLVNGQRTMIEDDMRQTGYNLSNLIYASIAYKPFRITYNGQITSDSHNNSLSTGTFGRYINRYSYLSPTGYHNISLRYTSTFGLTAGADYTSYSEDREQKLTKDATTLVRAFNRQTIERYHTYIDMEHQSGRWQINYGLEYQHSDDHSRQSYILPSQEGFNDVLKEDVADAYIGLQASFDSGLSFSASAKGEYFHNDLQHNWNFIPQLGVTYYKTPKSIFQLNFTSQRIYPQYWELHGATSYINEYSSISGNPSLQPYMNYAAQLSYILNQKYSATLYMLHADKYSVQLPYQMPDKLQLLFQTVNFDFSRTVGLQFNAPFDIKDVFNTTAVVNISHKQEKATHFHDIGFDNRRWSFYGALSNTLKPSPGSPLSFSADATYITGQIQGPGKFNPLWRIDAGMKWRFGKQRSCEINLKFNDIFNTWKPKLTIDNAGQDYKLTAHDIARNLRLSFIWKFNGFRPKDLTVDTSRFGTGQ</sequence>
<dbReference type="InterPro" id="IPR041700">
    <property type="entry name" value="OMP_b-brl_3"/>
</dbReference>
<keyword evidence="3" id="KW-1185">Reference proteome</keyword>
<dbReference type="SUPFAM" id="SSF56935">
    <property type="entry name" value="Porins"/>
    <property type="match status" value="1"/>
</dbReference>
<organism evidence="2 3">
    <name type="scientific">Duncaniella dubosii</name>
    <dbReference type="NCBI Taxonomy" id="2518971"/>
    <lineage>
        <taxon>Bacteria</taxon>
        <taxon>Pseudomonadati</taxon>
        <taxon>Bacteroidota</taxon>
        <taxon>Bacteroidia</taxon>
        <taxon>Bacteroidales</taxon>
        <taxon>Muribaculaceae</taxon>
        <taxon>Duncaniella</taxon>
    </lineage>
</organism>
<evidence type="ECO:0000259" key="1">
    <source>
        <dbReference type="Pfam" id="PF14905"/>
    </source>
</evidence>
<proteinExistence type="predicted"/>
<evidence type="ECO:0000313" key="3">
    <source>
        <dbReference type="Proteomes" id="UP000297149"/>
    </source>
</evidence>
<evidence type="ECO:0000313" key="2">
    <source>
        <dbReference type="EMBL" id="QCD41491.1"/>
    </source>
</evidence>
<accession>A0A4P7W0V3</accession>
<name>A0A4P7W0V3_9BACT</name>